<sequence>MASTIPDEMLGPAPTSGSHGPSVFADVVQAPEDPILGVTVAYNKDPSPVKVNLGVGAYRTEEGKPLVLNVVRRAEQMLVNDGSRVKEYLPITGLADFNKLSAKLIFGVDSPAIQEKRVTTVQCLSGTGSLRVGAEFLARHYHQRTIYIPLPTWGNHPKVFALAGLFVKTYRYYDPATRGLNFQGLLEDLSAAPSGAIVLLHACAHNPTGVDPTFEQWEQIRQLMRSKTLLPFFDSAYQGFASGNLDADAQSVRLFVEDGGELLAAQSYAKNMGLYGERVGALSIVCKTADVATKVESQLKLVIRPMYSSPPIHGASIVATILKDREMYHEWTIELKAMADRIISMRHQLFEALRAKGTPGDWTHIIKQIGMFTFTGLNTEQVAFMTKEYHIYMTSDGRISMAGLSSKTIPHLADAIHEAITCVN</sequence>
<protein>
    <recommendedName>
        <fullName evidence="8">Aspartate aminotransferase</fullName>
        <ecNumber evidence="8">2.6.1.1</ecNumber>
    </recommendedName>
</protein>
<evidence type="ECO:0000256" key="2">
    <source>
        <dbReference type="ARBA" id="ARBA00007441"/>
    </source>
</evidence>
<comment type="catalytic activity">
    <reaction evidence="7 8">
        <text>L-aspartate + 2-oxoglutarate = oxaloacetate + L-glutamate</text>
        <dbReference type="Rhea" id="RHEA:21824"/>
        <dbReference type="ChEBI" id="CHEBI:16452"/>
        <dbReference type="ChEBI" id="CHEBI:16810"/>
        <dbReference type="ChEBI" id="CHEBI:29985"/>
        <dbReference type="ChEBI" id="CHEBI:29991"/>
        <dbReference type="EC" id="2.6.1.1"/>
    </reaction>
</comment>
<dbReference type="EC" id="2.6.1.1" evidence="8"/>
<reference evidence="11" key="1">
    <citation type="submission" date="2021-03" db="EMBL/GenBank/DDBJ databases">
        <authorList>
            <person name="Li Z."/>
            <person name="Yang C."/>
        </authorList>
    </citation>
    <scope>NUCLEOTIDE SEQUENCE</scope>
    <source>
        <strain evidence="11">Dzin_1.0</strain>
        <tissue evidence="11">Leaf</tissue>
    </source>
</reference>
<dbReference type="InterPro" id="IPR004839">
    <property type="entry name" value="Aminotransferase_I/II_large"/>
</dbReference>
<evidence type="ECO:0000313" key="11">
    <source>
        <dbReference type="EMBL" id="KAJ0971809.1"/>
    </source>
</evidence>
<comment type="caution">
    <text evidence="11">The sequence shown here is derived from an EMBL/GenBank/DDBJ whole genome shotgun (WGS) entry which is preliminary data.</text>
</comment>
<dbReference type="PANTHER" id="PTHR11879">
    <property type="entry name" value="ASPARTATE AMINOTRANSFERASE"/>
    <property type="match status" value="1"/>
</dbReference>
<dbReference type="NCBIfam" id="NF006719">
    <property type="entry name" value="PRK09257.1"/>
    <property type="match status" value="1"/>
</dbReference>
<dbReference type="Pfam" id="PF00155">
    <property type="entry name" value="Aminotran_1_2"/>
    <property type="match status" value="1"/>
</dbReference>
<dbReference type="EMBL" id="JAGGNH010000005">
    <property type="protein sequence ID" value="KAJ0971809.1"/>
    <property type="molecule type" value="Genomic_DNA"/>
</dbReference>
<evidence type="ECO:0000256" key="8">
    <source>
        <dbReference type="RuleBase" id="RU000480"/>
    </source>
</evidence>
<keyword evidence="12" id="KW-1185">Reference proteome</keyword>
<evidence type="ECO:0000256" key="7">
    <source>
        <dbReference type="ARBA" id="ARBA00049185"/>
    </source>
</evidence>
<dbReference type="GO" id="GO:0004069">
    <property type="term" value="F:L-aspartate:2-oxoglutarate aminotransferase activity"/>
    <property type="evidence" value="ECO:0007669"/>
    <property type="project" value="UniProtKB-EC"/>
</dbReference>
<evidence type="ECO:0000256" key="9">
    <source>
        <dbReference type="SAM" id="MobiDB-lite"/>
    </source>
</evidence>
<evidence type="ECO:0000256" key="3">
    <source>
        <dbReference type="ARBA" id="ARBA00011738"/>
    </source>
</evidence>
<dbReference type="GO" id="GO:0005739">
    <property type="term" value="C:mitochondrion"/>
    <property type="evidence" value="ECO:0007669"/>
    <property type="project" value="TreeGrafter"/>
</dbReference>
<comment type="subunit">
    <text evidence="3 8">Homodimer.</text>
</comment>
<evidence type="ECO:0000256" key="6">
    <source>
        <dbReference type="ARBA" id="ARBA00022898"/>
    </source>
</evidence>
<dbReference type="SUPFAM" id="SSF53383">
    <property type="entry name" value="PLP-dependent transferases"/>
    <property type="match status" value="1"/>
</dbReference>
<dbReference type="FunFam" id="3.90.1150.10:FF:000001">
    <property type="entry name" value="Aspartate aminotransferase"/>
    <property type="match status" value="1"/>
</dbReference>
<dbReference type="OrthoDB" id="6752799at2759"/>
<dbReference type="GO" id="GO:0030170">
    <property type="term" value="F:pyridoxal phosphate binding"/>
    <property type="evidence" value="ECO:0007669"/>
    <property type="project" value="InterPro"/>
</dbReference>
<dbReference type="CDD" id="cd00609">
    <property type="entry name" value="AAT_like"/>
    <property type="match status" value="1"/>
</dbReference>
<dbReference type="Gene3D" id="3.40.640.10">
    <property type="entry name" value="Type I PLP-dependent aspartate aminotransferase-like (Major domain)"/>
    <property type="match status" value="1"/>
</dbReference>
<dbReference type="GO" id="GO:0006520">
    <property type="term" value="P:amino acid metabolic process"/>
    <property type="evidence" value="ECO:0007669"/>
    <property type="project" value="InterPro"/>
</dbReference>
<evidence type="ECO:0000256" key="1">
    <source>
        <dbReference type="ARBA" id="ARBA00001933"/>
    </source>
</evidence>
<dbReference type="InterPro" id="IPR015421">
    <property type="entry name" value="PyrdxlP-dep_Trfase_major"/>
</dbReference>
<dbReference type="InterPro" id="IPR015424">
    <property type="entry name" value="PyrdxlP-dep_Trfase"/>
</dbReference>
<dbReference type="AlphaFoldDB" id="A0A9D5HCT4"/>
<dbReference type="PRINTS" id="PR00799">
    <property type="entry name" value="TRANSAMINASE"/>
</dbReference>
<reference evidence="11" key="2">
    <citation type="journal article" date="2022" name="Hortic Res">
        <title>The genome of Dioscorea zingiberensis sheds light on the biosynthesis, origin and evolution of the medicinally important diosgenin saponins.</title>
        <authorList>
            <person name="Li Y."/>
            <person name="Tan C."/>
            <person name="Li Z."/>
            <person name="Guo J."/>
            <person name="Li S."/>
            <person name="Chen X."/>
            <person name="Wang C."/>
            <person name="Dai X."/>
            <person name="Yang H."/>
            <person name="Song W."/>
            <person name="Hou L."/>
            <person name="Xu J."/>
            <person name="Tong Z."/>
            <person name="Xu A."/>
            <person name="Yuan X."/>
            <person name="Wang W."/>
            <person name="Yang Q."/>
            <person name="Chen L."/>
            <person name="Sun Z."/>
            <person name="Wang K."/>
            <person name="Pan B."/>
            <person name="Chen J."/>
            <person name="Bao Y."/>
            <person name="Liu F."/>
            <person name="Qi X."/>
            <person name="Gang D.R."/>
            <person name="Wen J."/>
            <person name="Li J."/>
        </authorList>
    </citation>
    <scope>NUCLEOTIDE SEQUENCE</scope>
    <source>
        <strain evidence="11">Dzin_1.0</strain>
    </source>
</reference>
<dbReference type="PROSITE" id="PS00105">
    <property type="entry name" value="AA_TRANSFER_CLASS_1"/>
    <property type="match status" value="1"/>
</dbReference>
<comment type="miscellaneous">
    <text evidence="8">In eukaryotes there are cytoplasmic, mitochondrial and chloroplastic isozymes.</text>
</comment>
<dbReference type="FunFam" id="3.40.640.10:FF:000052">
    <property type="entry name" value="Aspartate aminotransferase"/>
    <property type="match status" value="1"/>
</dbReference>
<accession>A0A9D5HCT4</accession>
<gene>
    <name evidence="11" type="ORF">J5N97_019768</name>
</gene>
<dbReference type="InterPro" id="IPR015422">
    <property type="entry name" value="PyrdxlP-dep_Trfase_small"/>
</dbReference>
<comment type="cofactor">
    <cofactor evidence="1">
        <name>pyridoxal 5'-phosphate</name>
        <dbReference type="ChEBI" id="CHEBI:597326"/>
    </cofactor>
</comment>
<evidence type="ECO:0000256" key="5">
    <source>
        <dbReference type="ARBA" id="ARBA00022679"/>
    </source>
</evidence>
<feature type="domain" description="Aminotransferase class I/classII large" evidence="10">
    <location>
        <begin position="50"/>
        <end position="416"/>
    </location>
</feature>
<dbReference type="PANTHER" id="PTHR11879:SF22">
    <property type="entry name" value="ASPARTATE AMINOTRANSFERASE, MITOCHONDRIAL"/>
    <property type="match status" value="1"/>
</dbReference>
<comment type="similarity">
    <text evidence="2">Belongs to the class-I pyridoxal-phosphate-dependent aminotransferase family.</text>
</comment>
<dbReference type="Gene3D" id="3.90.1150.10">
    <property type="entry name" value="Aspartate Aminotransferase, domain 1"/>
    <property type="match status" value="1"/>
</dbReference>
<evidence type="ECO:0000256" key="4">
    <source>
        <dbReference type="ARBA" id="ARBA00022576"/>
    </source>
</evidence>
<name>A0A9D5HCT4_9LILI</name>
<keyword evidence="6" id="KW-0663">Pyridoxal phosphate</keyword>
<dbReference type="Proteomes" id="UP001085076">
    <property type="component" value="Miscellaneous, Linkage group lg05"/>
</dbReference>
<dbReference type="InterPro" id="IPR004838">
    <property type="entry name" value="NHTrfase_class1_PyrdxlP-BS"/>
</dbReference>
<proteinExistence type="inferred from homology"/>
<keyword evidence="4 8" id="KW-0032">Aminotransferase</keyword>
<keyword evidence="5 8" id="KW-0808">Transferase</keyword>
<evidence type="ECO:0000313" key="12">
    <source>
        <dbReference type="Proteomes" id="UP001085076"/>
    </source>
</evidence>
<dbReference type="InterPro" id="IPR000796">
    <property type="entry name" value="Asp_trans"/>
</dbReference>
<feature type="region of interest" description="Disordered" evidence="9">
    <location>
        <begin position="1"/>
        <end position="23"/>
    </location>
</feature>
<evidence type="ECO:0000259" key="10">
    <source>
        <dbReference type="Pfam" id="PF00155"/>
    </source>
</evidence>
<organism evidence="11 12">
    <name type="scientific">Dioscorea zingiberensis</name>
    <dbReference type="NCBI Taxonomy" id="325984"/>
    <lineage>
        <taxon>Eukaryota</taxon>
        <taxon>Viridiplantae</taxon>
        <taxon>Streptophyta</taxon>
        <taxon>Embryophyta</taxon>
        <taxon>Tracheophyta</taxon>
        <taxon>Spermatophyta</taxon>
        <taxon>Magnoliopsida</taxon>
        <taxon>Liliopsida</taxon>
        <taxon>Dioscoreales</taxon>
        <taxon>Dioscoreaceae</taxon>
        <taxon>Dioscorea</taxon>
    </lineage>
</organism>